<proteinExistence type="predicted"/>
<organism evidence="1 2">
    <name type="scientific">Brasilonema sennae CENA114</name>
    <dbReference type="NCBI Taxonomy" id="415709"/>
    <lineage>
        <taxon>Bacteria</taxon>
        <taxon>Bacillati</taxon>
        <taxon>Cyanobacteriota</taxon>
        <taxon>Cyanophyceae</taxon>
        <taxon>Nostocales</taxon>
        <taxon>Scytonemataceae</taxon>
        <taxon>Brasilonema</taxon>
        <taxon>Bromeliae group (in: Brasilonema)</taxon>
    </lineage>
</organism>
<reference evidence="1 2" key="1">
    <citation type="submission" date="2018-06" db="EMBL/GenBank/DDBJ databases">
        <title>Comparative genomics of Brasilonema spp. strains.</title>
        <authorList>
            <person name="Alvarenga D.O."/>
            <person name="Fiore M.F."/>
            <person name="Varani A.M."/>
        </authorList>
    </citation>
    <scope>NUCLEOTIDE SEQUENCE [LARGE SCALE GENOMIC DNA]</scope>
    <source>
        <strain evidence="1 2">CENA114</strain>
        <plasmid evidence="2">pboct1</plasmid>
    </source>
</reference>
<accession>A0A856MSL8</accession>
<dbReference type="AlphaFoldDB" id="A0A856MSL8"/>
<keyword evidence="1" id="KW-0614">Plasmid</keyword>
<dbReference type="EMBL" id="CP030119">
    <property type="protein sequence ID" value="QDL12671.1"/>
    <property type="molecule type" value="Genomic_DNA"/>
</dbReference>
<keyword evidence="2" id="KW-1185">Reference proteome</keyword>
<dbReference type="RefSeq" id="WP_171978393.1">
    <property type="nucleotide sequence ID" value="NZ_CAWOXK010000002.1"/>
</dbReference>
<protein>
    <recommendedName>
        <fullName evidence="3">DUF4276 family protein</fullName>
    </recommendedName>
</protein>
<geneLocation type="plasmid" evidence="2">
    <name>pboct1</name>
</geneLocation>
<dbReference type="KEGG" id="bsen:DP114_33510"/>
<evidence type="ECO:0008006" key="3">
    <source>
        <dbReference type="Google" id="ProtNLM"/>
    </source>
</evidence>
<gene>
    <name evidence="1" type="ORF">DP114_33510</name>
</gene>
<evidence type="ECO:0000313" key="2">
    <source>
        <dbReference type="Proteomes" id="UP000503129"/>
    </source>
</evidence>
<sequence length="193" mass="22228">MNVLVIPEDFRKDQYMLKPIITAMMEALGKPKTKVRVCQDPLLGGINEALKWERISEIIERYKGMVNLFLLCVDRDGKEGRRGMLDNISQQAANILTGNRLFLAENAWQEIEVWVLAGHDLPADWNWQFIRNEINPKETYFLPFAAQRNILDAPGEGRKLLAQEAARRYSRIRQLCPEDIAVLENRINSYIAG</sequence>
<dbReference type="Proteomes" id="UP000503129">
    <property type="component" value="Plasmid pBOCT1"/>
</dbReference>
<name>A0A856MSL8_9CYAN</name>
<evidence type="ECO:0000313" key="1">
    <source>
        <dbReference type="EMBL" id="QDL12671.1"/>
    </source>
</evidence>